<dbReference type="InterPro" id="IPR005657">
    <property type="entry name" value="Triabi/Procalin"/>
</dbReference>
<comment type="subcellular location">
    <subcellularLocation>
        <location evidence="1">Secreted</location>
    </subcellularLocation>
</comment>
<feature type="chain" id="PRO_5002703463" evidence="7">
    <location>
        <begin position="17"/>
        <end position="199"/>
    </location>
</feature>
<name>A6YPL3_TRIIF</name>
<dbReference type="GO" id="GO:0090729">
    <property type="term" value="F:toxin activity"/>
    <property type="evidence" value="ECO:0007669"/>
    <property type="project" value="UniProtKB-KW"/>
</dbReference>
<sequence length="199" mass="22311">MKTIIAVFFFGVVTYAYTPKPPHVVSKCEEKTPKAGFQSSQFFTGTWFVTQAVYVTTSVCHKFDAKMTGSTISVTADGYYEIGNKRDFYNVPCTGTDVTKNGKFTLTCQPKRKSDTSTKNTINVQVDVTVLETDYNKYALVYRCATSGPRITDNYLVLQRKEDDQISNLDKILKSQGLVPDNMISRKKSKNVCIQMPTA</sequence>
<comment type="similarity">
    <text evidence="6">Belongs to the calycin superfamily. Triabin family.</text>
</comment>
<dbReference type="GO" id="GO:0005576">
    <property type="term" value="C:extracellular region"/>
    <property type="evidence" value="ECO:0007669"/>
    <property type="project" value="UniProtKB-SubCell"/>
</dbReference>
<keyword evidence="3" id="KW-0800">Toxin</keyword>
<accession>A6YPL3</accession>
<reference evidence="8" key="1">
    <citation type="submission" date="2007-05" db="EMBL/GenBank/DDBJ databases">
        <authorList>
            <person name="Douchkov D."/>
            <person name="Schweizer P."/>
        </authorList>
    </citation>
    <scope>NUCLEOTIDE SEQUENCE</scope>
    <source>
        <tissue evidence="8">Salivary gland</tissue>
    </source>
</reference>
<evidence type="ECO:0000256" key="3">
    <source>
        <dbReference type="ARBA" id="ARBA00022656"/>
    </source>
</evidence>
<dbReference type="GO" id="GO:0030682">
    <property type="term" value="P:symbiont-mediated perturbation of host defenses"/>
    <property type="evidence" value="ECO:0007669"/>
    <property type="project" value="InterPro"/>
</dbReference>
<dbReference type="SUPFAM" id="SSF50814">
    <property type="entry name" value="Lipocalins"/>
    <property type="match status" value="1"/>
</dbReference>
<dbReference type="EMBL" id="EF639024">
    <property type="protein sequence ID" value="ABR27909.1"/>
    <property type="molecule type" value="mRNA"/>
</dbReference>
<evidence type="ECO:0000256" key="4">
    <source>
        <dbReference type="ARBA" id="ARBA00022729"/>
    </source>
</evidence>
<proteinExistence type="evidence at transcript level"/>
<feature type="signal peptide" evidence="7">
    <location>
        <begin position="1"/>
        <end position="16"/>
    </location>
</feature>
<evidence type="ECO:0000256" key="5">
    <source>
        <dbReference type="ARBA" id="ARBA00023240"/>
    </source>
</evidence>
<dbReference type="AlphaFoldDB" id="A6YPL3"/>
<evidence type="ECO:0000256" key="6">
    <source>
        <dbReference type="ARBA" id="ARBA00034121"/>
    </source>
</evidence>
<evidence type="ECO:0000256" key="7">
    <source>
        <dbReference type="SAM" id="SignalP"/>
    </source>
</evidence>
<organism evidence="8">
    <name type="scientific">Triatoma infestans</name>
    <name type="common">Assassin bug</name>
    <dbReference type="NCBI Taxonomy" id="30076"/>
    <lineage>
        <taxon>Eukaryota</taxon>
        <taxon>Metazoa</taxon>
        <taxon>Ecdysozoa</taxon>
        <taxon>Arthropoda</taxon>
        <taxon>Hexapoda</taxon>
        <taxon>Insecta</taxon>
        <taxon>Pterygota</taxon>
        <taxon>Neoptera</taxon>
        <taxon>Paraneoptera</taxon>
        <taxon>Hemiptera</taxon>
        <taxon>Heteroptera</taxon>
        <taxon>Panheteroptera</taxon>
        <taxon>Cimicomorpha</taxon>
        <taxon>Reduviidae</taxon>
        <taxon>Triatominae</taxon>
        <taxon>Triatoma</taxon>
    </lineage>
</organism>
<dbReference type="Gene3D" id="2.40.128.20">
    <property type="match status" value="1"/>
</dbReference>
<evidence type="ECO:0000256" key="1">
    <source>
        <dbReference type="ARBA" id="ARBA00004613"/>
    </source>
</evidence>
<dbReference type="InterPro" id="IPR012674">
    <property type="entry name" value="Calycin"/>
</dbReference>
<dbReference type="Pfam" id="PF03973">
    <property type="entry name" value="Triabin"/>
    <property type="match status" value="1"/>
</dbReference>
<keyword evidence="5" id="KW-1199">Hemostasis impairing toxin</keyword>
<reference evidence="8" key="2">
    <citation type="journal article" date="2008" name="Insect Biochem. Mol. Biol.">
        <title>An insight into the sialome of the blood-sucking bug Triatoma infestans, a vector of Chagas' disease.</title>
        <authorList>
            <person name="Assumpcao T.C."/>
            <person name="Francischetti I.M."/>
            <person name="Andersen J.F."/>
            <person name="Schwarz A."/>
            <person name="Santana J.M."/>
            <person name="Ribeiro J.M."/>
        </authorList>
    </citation>
    <scope>NUCLEOTIDE SEQUENCE</scope>
    <source>
        <tissue evidence="8">Salivary gland</tissue>
    </source>
</reference>
<dbReference type="CDD" id="cd19423">
    <property type="entry name" value="lipocalin_LTBP1-like"/>
    <property type="match status" value="1"/>
</dbReference>
<protein>
    <submittedName>
        <fullName evidence="8">Salivary lipocalin</fullName>
    </submittedName>
</protein>
<keyword evidence="2" id="KW-0964">Secreted</keyword>
<evidence type="ECO:0000256" key="2">
    <source>
        <dbReference type="ARBA" id="ARBA00022525"/>
    </source>
</evidence>
<keyword evidence="4 7" id="KW-0732">Signal</keyword>
<evidence type="ECO:0000313" key="8">
    <source>
        <dbReference type="EMBL" id="ABR27909.1"/>
    </source>
</evidence>